<reference evidence="1" key="1">
    <citation type="submission" date="2014-12" db="EMBL/GenBank/DDBJ databases">
        <authorList>
            <person name="Huang H.-H."/>
            <person name="Chen S.-C."/>
            <person name="Lai M.-C."/>
        </authorList>
    </citation>
    <scope>NUCLEOTIDE SEQUENCE</scope>
    <source>
        <strain evidence="1">K1F9705b</strain>
    </source>
</reference>
<accession>A0A8J7W544</accession>
<evidence type="ECO:0000313" key="2">
    <source>
        <dbReference type="Proteomes" id="UP000730161"/>
    </source>
</evidence>
<comment type="caution">
    <text evidence="1">The sequence shown here is derived from an EMBL/GenBank/DDBJ whole genome shotgun (WGS) entry which is preliminary data.</text>
</comment>
<dbReference type="InterPro" id="IPR014858">
    <property type="entry name" value="BrxB"/>
</dbReference>
<dbReference type="EMBL" id="JWHL01000003">
    <property type="protein sequence ID" value="MBR1368474.1"/>
    <property type="molecule type" value="Genomic_DNA"/>
</dbReference>
<organism evidence="1 2">
    <name type="scientific">Methanocalculus chunghsingensis</name>
    <dbReference type="NCBI Taxonomy" id="156457"/>
    <lineage>
        <taxon>Archaea</taxon>
        <taxon>Methanobacteriati</taxon>
        <taxon>Methanobacteriota</taxon>
        <taxon>Stenosarchaea group</taxon>
        <taxon>Methanomicrobia</taxon>
        <taxon>Methanomicrobiales</taxon>
        <taxon>Methanocalculaceae</taxon>
        <taxon>Methanocalculus</taxon>
    </lineage>
</organism>
<keyword evidence="2" id="KW-1185">Reference proteome</keyword>
<evidence type="ECO:0008006" key="3">
    <source>
        <dbReference type="Google" id="ProtNLM"/>
    </source>
</evidence>
<sequence>MGMIENLIDAYQRQVSLPWEEMLSEQEKIWFCVYEPPYERRIEARLEEFRIKTLESGHLWRHINIAGAFESWLIENEYHEEYFRVPSDLEYDLLDFIRHLVLLLRKEIEETDANTIVAVTGIGSLYGIVRASAVIDQAVKETPIPGRLVFFFPGDRDARNYRLLKARDGWNYLATPIEAEE</sequence>
<dbReference type="OrthoDB" id="111681at2157"/>
<gene>
    <name evidence="1" type="ORF">RJ53_02725</name>
</gene>
<dbReference type="AlphaFoldDB" id="A0A8J7W544"/>
<evidence type="ECO:0000313" key="1">
    <source>
        <dbReference type="EMBL" id="MBR1368474.1"/>
    </source>
</evidence>
<dbReference type="Proteomes" id="UP000730161">
    <property type="component" value="Unassembled WGS sequence"/>
</dbReference>
<protein>
    <recommendedName>
        <fullName evidence="3">DUF1788 domain-containing protein</fullName>
    </recommendedName>
</protein>
<proteinExistence type="predicted"/>
<name>A0A8J7W544_9EURY</name>
<dbReference type="Pfam" id="PF08747">
    <property type="entry name" value="BrxB"/>
    <property type="match status" value="1"/>
</dbReference>